<evidence type="ECO:0000313" key="18">
    <source>
        <dbReference type="EMBL" id="ABQ21381.1"/>
    </source>
</evidence>
<dbReference type="FunFam" id="3.40.50.300:FF:000242">
    <property type="entry name" value="Pantothenate kinase"/>
    <property type="match status" value="1"/>
</dbReference>
<reference evidence="18 19" key="1">
    <citation type="submission" date="2007-03" db="EMBL/GenBank/DDBJ databases">
        <authorList>
            <person name="Heidelberg J."/>
        </authorList>
    </citation>
    <scope>NUCLEOTIDE SEQUENCE [LARGE SCALE GENOMIC DNA]</scope>
    <source>
        <strain evidence="19">ATCC 39541 / Classical Ogawa 395 / O395</strain>
    </source>
</reference>
<dbReference type="eggNOG" id="COG1072">
    <property type="taxonomic scope" value="Bacteria"/>
</dbReference>
<keyword evidence="16" id="KW-0472">Membrane</keyword>
<evidence type="ECO:0000256" key="1">
    <source>
        <dbReference type="ARBA" id="ARBA00001206"/>
    </source>
</evidence>
<keyword evidence="7 14" id="KW-0963">Cytoplasm</keyword>
<evidence type="ECO:0000256" key="6">
    <source>
        <dbReference type="ARBA" id="ARBA00015080"/>
    </source>
</evidence>
<comment type="pathway">
    <text evidence="3 14 15">Cofactor biosynthesis; coenzyme A biosynthesis; CoA from (R)-pantothenate: step 1/5.</text>
</comment>
<dbReference type="Gene3D" id="3.40.50.300">
    <property type="entry name" value="P-loop containing nucleotide triphosphate hydrolases"/>
    <property type="match status" value="1"/>
</dbReference>
<dbReference type="GO" id="GO:0005524">
    <property type="term" value="F:ATP binding"/>
    <property type="evidence" value="ECO:0007669"/>
    <property type="project" value="UniProtKB-UniRule"/>
</dbReference>
<keyword evidence="8 14" id="KW-0808">Transferase</keyword>
<comment type="catalytic activity">
    <reaction evidence="1 14 15">
        <text>(R)-pantothenate + ATP = (R)-4'-phosphopantothenate + ADP + H(+)</text>
        <dbReference type="Rhea" id="RHEA:16373"/>
        <dbReference type="ChEBI" id="CHEBI:10986"/>
        <dbReference type="ChEBI" id="CHEBI:15378"/>
        <dbReference type="ChEBI" id="CHEBI:29032"/>
        <dbReference type="ChEBI" id="CHEBI:30616"/>
        <dbReference type="ChEBI" id="CHEBI:456216"/>
        <dbReference type="EC" id="2.7.1.33"/>
    </reaction>
</comment>
<dbReference type="EMBL" id="CP000627">
    <property type="protein sequence ID" value="ABQ21381.1"/>
    <property type="molecule type" value="Genomic_DNA"/>
</dbReference>
<protein>
    <recommendedName>
        <fullName evidence="6 14">Pantothenate kinase</fullName>
        <ecNumber evidence="5 14">2.7.1.33</ecNumber>
    </recommendedName>
    <alternativeName>
        <fullName evidence="13 14">Pantothenic acid kinase</fullName>
    </alternativeName>
</protein>
<evidence type="ECO:0000256" key="5">
    <source>
        <dbReference type="ARBA" id="ARBA00012102"/>
    </source>
</evidence>
<organism evidence="18 19">
    <name type="scientific">Vibrio cholerae serotype O1 (strain ATCC 39541 / Classical Ogawa 395 / O395)</name>
    <dbReference type="NCBI Taxonomy" id="345073"/>
    <lineage>
        <taxon>Bacteria</taxon>
        <taxon>Pseudomonadati</taxon>
        <taxon>Pseudomonadota</taxon>
        <taxon>Gammaproteobacteria</taxon>
        <taxon>Vibrionales</taxon>
        <taxon>Vibrionaceae</taxon>
        <taxon>Vibrio</taxon>
    </lineage>
</organism>
<evidence type="ECO:0000256" key="16">
    <source>
        <dbReference type="SAM" id="Phobius"/>
    </source>
</evidence>
<feature type="binding site" evidence="14">
    <location>
        <begin position="155"/>
        <end position="162"/>
    </location>
    <ligand>
        <name>ATP</name>
        <dbReference type="ChEBI" id="CHEBI:30616"/>
    </ligand>
</feature>
<feature type="domain" description="Phosphoribulokinase/uridine kinase" evidence="17">
    <location>
        <begin position="150"/>
        <end position="307"/>
    </location>
</feature>
<evidence type="ECO:0000256" key="12">
    <source>
        <dbReference type="ARBA" id="ARBA00022993"/>
    </source>
</evidence>
<dbReference type="GO" id="GO:0004594">
    <property type="term" value="F:pantothenate kinase activity"/>
    <property type="evidence" value="ECO:0007669"/>
    <property type="project" value="UniProtKB-UniRule"/>
</dbReference>
<name>A0A0H3AM54_VIBC3</name>
<dbReference type="InterPro" id="IPR004566">
    <property type="entry name" value="PanK"/>
</dbReference>
<evidence type="ECO:0000256" key="14">
    <source>
        <dbReference type="HAMAP-Rule" id="MF_00215"/>
    </source>
</evidence>
<accession>A0A0H3AM54</accession>
<dbReference type="UniPathway" id="UPA00241">
    <property type="reaction ID" value="UER00352"/>
</dbReference>
<dbReference type="EC" id="2.7.1.33" evidence="5 14"/>
<dbReference type="Pfam" id="PF00485">
    <property type="entry name" value="PRK"/>
    <property type="match status" value="1"/>
</dbReference>
<evidence type="ECO:0000256" key="13">
    <source>
        <dbReference type="ARBA" id="ARBA00032866"/>
    </source>
</evidence>
<dbReference type="GO" id="GO:0015937">
    <property type="term" value="P:coenzyme A biosynthetic process"/>
    <property type="evidence" value="ECO:0007669"/>
    <property type="project" value="UniProtKB-UniRule"/>
</dbReference>
<comment type="subcellular location">
    <subcellularLocation>
        <location evidence="2 14 15">Cytoplasm</location>
    </subcellularLocation>
</comment>
<keyword evidence="9 14" id="KW-0547">Nucleotide-binding</keyword>
<evidence type="ECO:0000313" key="19">
    <source>
        <dbReference type="Proteomes" id="UP000000249"/>
    </source>
</evidence>
<sequence length="375" mass="42959">MVRILVNDLGGCNPYLEKKLNFQRILLVRCFFSQIRAQSLILASFYFVLSCAYCIFAFLILNRMIEPIMSPYLTFDRQHWAQLRNSVPMTLSESDLKELQGINDHLSMTEAVEIYLPLARLLNLYVAARQSRNGVLHQFLGNTESAPPFVIGIAGSVAVGKSTTARLLKALLSRWENHPKVELITTDGFLYPNKVLTERGIMHKKGFPESYDIRRLVEFVSEVKAGQPNVTAPVYSHLTYDITDEMKVVDRPDVLIIEGLNVLQSGMDYPHDPHRVFISDFLDFSIYVDADSQLIEKWYIERFMKFRQGAFKKPGSYFSHYTALTEAQAEQKARSIWETINGKNLVENILPTKGRAHLILRKGLNHTVEEVLLRK</sequence>
<evidence type="ECO:0000259" key="17">
    <source>
        <dbReference type="Pfam" id="PF00485"/>
    </source>
</evidence>
<keyword evidence="11 14" id="KW-0067">ATP-binding</keyword>
<dbReference type="InterPro" id="IPR027417">
    <property type="entry name" value="P-loop_NTPase"/>
</dbReference>
<evidence type="ECO:0000256" key="3">
    <source>
        <dbReference type="ARBA" id="ARBA00005225"/>
    </source>
</evidence>
<feature type="transmembrane region" description="Helical" evidence="16">
    <location>
        <begin position="41"/>
        <end position="61"/>
    </location>
</feature>
<dbReference type="HAMAP" id="MF_00215">
    <property type="entry name" value="Pantothen_kinase_1"/>
    <property type="match status" value="1"/>
</dbReference>
<dbReference type="KEGG" id="vco:VC0395_A2718"/>
<gene>
    <name evidence="14 18" type="primary">coaA</name>
    <name evidence="18" type="ordered locus">VC0395_A2718</name>
</gene>
<dbReference type="GO" id="GO:0005737">
    <property type="term" value="C:cytoplasm"/>
    <property type="evidence" value="ECO:0007669"/>
    <property type="project" value="UniProtKB-SubCell"/>
</dbReference>
<keyword evidence="10 14" id="KW-0418">Kinase</keyword>
<dbReference type="PANTHER" id="PTHR10285">
    <property type="entry name" value="URIDINE KINASE"/>
    <property type="match status" value="1"/>
</dbReference>
<proteinExistence type="inferred from homology"/>
<evidence type="ECO:0000256" key="9">
    <source>
        <dbReference type="ARBA" id="ARBA00022741"/>
    </source>
</evidence>
<keyword evidence="16" id="KW-0812">Transmembrane</keyword>
<dbReference type="KEGG" id="vcr:VC395_0363"/>
<comment type="similarity">
    <text evidence="4 14 15">Belongs to the prokaryotic pantothenate kinase family.</text>
</comment>
<evidence type="ECO:0000256" key="7">
    <source>
        <dbReference type="ARBA" id="ARBA00022490"/>
    </source>
</evidence>
<dbReference type="Proteomes" id="UP000000249">
    <property type="component" value="Chromosome 1"/>
</dbReference>
<evidence type="ECO:0000256" key="8">
    <source>
        <dbReference type="ARBA" id="ARBA00022679"/>
    </source>
</evidence>
<evidence type="ECO:0000256" key="15">
    <source>
        <dbReference type="RuleBase" id="RU003530"/>
    </source>
</evidence>
<evidence type="ECO:0000256" key="2">
    <source>
        <dbReference type="ARBA" id="ARBA00004496"/>
    </source>
</evidence>
<dbReference type="OrthoDB" id="1550976at2"/>
<evidence type="ECO:0000256" key="11">
    <source>
        <dbReference type="ARBA" id="ARBA00022840"/>
    </source>
</evidence>
<dbReference type="SUPFAM" id="SSF52540">
    <property type="entry name" value="P-loop containing nucleoside triphosphate hydrolases"/>
    <property type="match status" value="1"/>
</dbReference>
<dbReference type="PATRIC" id="fig|345073.21.peg.351"/>
<keyword evidence="16" id="KW-1133">Transmembrane helix</keyword>
<dbReference type="AlphaFoldDB" id="A0A0H3AM54"/>
<evidence type="ECO:0000256" key="10">
    <source>
        <dbReference type="ARBA" id="ARBA00022777"/>
    </source>
</evidence>
<dbReference type="CDD" id="cd02025">
    <property type="entry name" value="PanK"/>
    <property type="match status" value="1"/>
</dbReference>
<dbReference type="InterPro" id="IPR006083">
    <property type="entry name" value="PRK/URK"/>
</dbReference>
<dbReference type="NCBIfam" id="TIGR00554">
    <property type="entry name" value="panK_bact"/>
    <property type="match status" value="1"/>
</dbReference>
<keyword evidence="12 14" id="KW-0173">Coenzyme A biosynthesis</keyword>
<evidence type="ECO:0000256" key="4">
    <source>
        <dbReference type="ARBA" id="ARBA00006087"/>
    </source>
</evidence>